<dbReference type="GO" id="GO:0004497">
    <property type="term" value="F:monooxygenase activity"/>
    <property type="evidence" value="ECO:0007669"/>
    <property type="project" value="UniProtKB-KW"/>
</dbReference>
<dbReference type="Proteomes" id="UP000189705">
    <property type="component" value="Unplaced"/>
</dbReference>
<keyword evidence="10" id="KW-0812">Transmembrane</keyword>
<keyword evidence="11" id="KW-1185">Reference proteome</keyword>
<comment type="subcellular location">
    <subcellularLocation>
        <location evidence="1">Endoplasmic reticulum membrane</location>
    </subcellularLocation>
</comment>
<feature type="binding site" description="axial binding residue" evidence="9">
    <location>
        <position position="456"/>
    </location>
    <ligand>
        <name>heme</name>
        <dbReference type="ChEBI" id="CHEBI:30413"/>
    </ligand>
    <ligandPart>
        <name>Fe</name>
        <dbReference type="ChEBI" id="CHEBI:18248"/>
    </ligandPart>
</feature>
<dbReference type="OrthoDB" id="1470350at2759"/>
<evidence type="ECO:0000256" key="1">
    <source>
        <dbReference type="ARBA" id="ARBA00004586"/>
    </source>
</evidence>
<dbReference type="GeneID" id="102369604"/>
<accession>A0A1U7R1T3</accession>
<dbReference type="PANTHER" id="PTHR24291">
    <property type="entry name" value="CYTOCHROME P450 FAMILY 4"/>
    <property type="match status" value="1"/>
</dbReference>
<evidence type="ECO:0000256" key="4">
    <source>
        <dbReference type="ARBA" id="ARBA00022723"/>
    </source>
</evidence>
<evidence type="ECO:0000256" key="3">
    <source>
        <dbReference type="ARBA" id="ARBA00022617"/>
    </source>
</evidence>
<evidence type="ECO:0000256" key="6">
    <source>
        <dbReference type="ARBA" id="ARBA00023004"/>
    </source>
</evidence>
<feature type="transmembrane region" description="Helical" evidence="10">
    <location>
        <begin position="12"/>
        <end position="32"/>
    </location>
</feature>
<dbReference type="InParanoid" id="A0A1U7R1T3"/>
<dbReference type="CDD" id="cd20678">
    <property type="entry name" value="CYP4B-like"/>
    <property type="match status" value="1"/>
</dbReference>
<evidence type="ECO:0000256" key="8">
    <source>
        <dbReference type="ARBA" id="ARBA00023136"/>
    </source>
</evidence>
<evidence type="ECO:0000256" key="5">
    <source>
        <dbReference type="ARBA" id="ARBA00022824"/>
    </source>
</evidence>
<dbReference type="GO" id="GO:0005506">
    <property type="term" value="F:iron ion binding"/>
    <property type="evidence" value="ECO:0007669"/>
    <property type="project" value="InterPro"/>
</dbReference>
<organism evidence="11 12">
    <name type="scientific">Alligator sinensis</name>
    <name type="common">Chinese alligator</name>
    <dbReference type="NCBI Taxonomy" id="38654"/>
    <lineage>
        <taxon>Eukaryota</taxon>
        <taxon>Metazoa</taxon>
        <taxon>Chordata</taxon>
        <taxon>Craniata</taxon>
        <taxon>Vertebrata</taxon>
        <taxon>Euteleostomi</taxon>
        <taxon>Archelosauria</taxon>
        <taxon>Archosauria</taxon>
        <taxon>Crocodylia</taxon>
        <taxon>Alligatoridae</taxon>
        <taxon>Alligatorinae</taxon>
        <taxon>Alligator</taxon>
    </lineage>
</organism>
<keyword evidence="7" id="KW-0503">Monooxygenase</keyword>
<dbReference type="FunFam" id="1.10.630.10:FF:000005">
    <property type="entry name" value="cytochrome P450 4F22 isoform X2"/>
    <property type="match status" value="1"/>
</dbReference>
<keyword evidence="5" id="KW-0256">Endoplasmic reticulum</keyword>
<comment type="cofactor">
    <cofactor evidence="9">
        <name>heme</name>
        <dbReference type="ChEBI" id="CHEBI:30413"/>
    </cofactor>
</comment>
<dbReference type="InterPro" id="IPR036396">
    <property type="entry name" value="Cyt_P450_sf"/>
</dbReference>
<dbReference type="STRING" id="38654.A0A1U7R1T3"/>
<dbReference type="eggNOG" id="KOG0157">
    <property type="taxonomic scope" value="Eukaryota"/>
</dbReference>
<keyword evidence="3 9" id="KW-0349">Heme</keyword>
<reference evidence="12" key="1">
    <citation type="submission" date="2025-08" db="UniProtKB">
        <authorList>
            <consortium name="RefSeq"/>
        </authorList>
    </citation>
    <scope>IDENTIFICATION</scope>
</reference>
<dbReference type="InterPro" id="IPR001128">
    <property type="entry name" value="Cyt_P450"/>
</dbReference>
<comment type="similarity">
    <text evidence="2">Belongs to the cytochrome P450 family.</text>
</comment>
<dbReference type="PANTHER" id="PTHR24291:SF201">
    <property type="entry name" value="CYTOCHROME P450, FAMILY 4, SUBFAMILY B, POLYPEPTIDE 7"/>
    <property type="match status" value="1"/>
</dbReference>
<name>A0A1U7R1T3_ALLSI</name>
<dbReference type="InterPro" id="IPR002401">
    <property type="entry name" value="Cyt_P450_E_grp-I"/>
</dbReference>
<dbReference type="RefSeq" id="XP_006015875.1">
    <property type="nucleotide sequence ID" value="XM_006015813.3"/>
</dbReference>
<keyword evidence="6 9" id="KW-0408">Iron</keyword>
<evidence type="ECO:0000256" key="2">
    <source>
        <dbReference type="ARBA" id="ARBA00010617"/>
    </source>
</evidence>
<evidence type="ECO:0000256" key="7">
    <source>
        <dbReference type="ARBA" id="ARBA00023033"/>
    </source>
</evidence>
<keyword evidence="4 9" id="KW-0479">Metal-binding</keyword>
<gene>
    <name evidence="12" type="primary">LOC102369604</name>
</gene>
<dbReference type="InterPro" id="IPR050196">
    <property type="entry name" value="Cytochrome_P450_Monoox"/>
</dbReference>
<dbReference type="KEGG" id="asn:102369604"/>
<dbReference type="Pfam" id="PF00067">
    <property type="entry name" value="p450"/>
    <property type="match status" value="1"/>
</dbReference>
<keyword evidence="7" id="KW-0560">Oxidoreductase</keyword>
<dbReference type="GO" id="GO:0005789">
    <property type="term" value="C:endoplasmic reticulum membrane"/>
    <property type="evidence" value="ECO:0007669"/>
    <property type="project" value="UniProtKB-SubCell"/>
</dbReference>
<evidence type="ECO:0000256" key="9">
    <source>
        <dbReference type="PIRSR" id="PIRSR602401-1"/>
    </source>
</evidence>
<sequence>MAYVLEEIVRLSLSTLSLSAGFCLILTLLKVLQLYWKKKELIKIYESFPGPPSHWLYGHNHKIRQREELNTLLSWSEKYSPAFTRWFGGFMPVLVITHPDFAKAVFGRGDPKSMTSYGPLVPWIGKGLLVLDGPKWFKHRRMLTPAFHYNVLKPYVTLISDSTKVMLDKWEQLITQKKSVELFEHVSLMTLDSLMKCAFSCSSNCQVDNDLDYYVRAVYDLTYLVFQRFRFSFYHSDFLYRISAQGRRFHEACRLAHLHTDKIISERKKLLQDEREVEKIQKKRYLDFLDILLCTKDENGDGLSDEDVRAEVDTFMFEGHDTTASGISWLLYCMARYPEHQQRCRKEIQEILGDRDTVQWEDLSKMNYTTMCIKESMRLYSPVPAVWRQLSKSITFIDGRSLPKDSLVSVNIYALHWNRSVWKDPEVFDPMRFSPENSSQRHSHAFLPFAAGSRNCIGQQFAMNEMKVALALTLLRFDLFPDPAKPPEPMPQLILKSQNGIHLLLRRLHGDHGN</sequence>
<dbReference type="Gene3D" id="1.10.630.10">
    <property type="entry name" value="Cytochrome P450"/>
    <property type="match status" value="1"/>
</dbReference>
<evidence type="ECO:0000313" key="12">
    <source>
        <dbReference type="RefSeq" id="XP_006015875.1"/>
    </source>
</evidence>
<protein>
    <submittedName>
        <fullName evidence="12">Cytochrome P450 4A4-like isoform X1</fullName>
    </submittedName>
</protein>
<dbReference type="AlphaFoldDB" id="A0A1U7R1T3"/>
<dbReference type="PRINTS" id="PR00463">
    <property type="entry name" value="EP450I"/>
</dbReference>
<dbReference type="GO" id="GO:0016705">
    <property type="term" value="F:oxidoreductase activity, acting on paired donors, with incorporation or reduction of molecular oxygen"/>
    <property type="evidence" value="ECO:0007669"/>
    <property type="project" value="InterPro"/>
</dbReference>
<keyword evidence="8 10" id="KW-0472">Membrane</keyword>
<dbReference type="SUPFAM" id="SSF48264">
    <property type="entry name" value="Cytochrome P450"/>
    <property type="match status" value="1"/>
</dbReference>
<dbReference type="PRINTS" id="PR00385">
    <property type="entry name" value="P450"/>
</dbReference>
<evidence type="ECO:0000256" key="10">
    <source>
        <dbReference type="SAM" id="Phobius"/>
    </source>
</evidence>
<evidence type="ECO:0000313" key="11">
    <source>
        <dbReference type="Proteomes" id="UP000189705"/>
    </source>
</evidence>
<dbReference type="GO" id="GO:0020037">
    <property type="term" value="F:heme binding"/>
    <property type="evidence" value="ECO:0007669"/>
    <property type="project" value="InterPro"/>
</dbReference>
<keyword evidence="10" id="KW-1133">Transmembrane helix</keyword>
<proteinExistence type="inferred from homology"/>